<dbReference type="Proteomes" id="UP001254709">
    <property type="component" value="Unassembled WGS sequence"/>
</dbReference>
<proteinExistence type="predicted"/>
<dbReference type="Gene3D" id="1.10.260.40">
    <property type="entry name" value="lambda repressor-like DNA-binding domains"/>
    <property type="match status" value="1"/>
</dbReference>
<dbReference type="CDD" id="cd00093">
    <property type="entry name" value="HTH_XRE"/>
    <property type="match status" value="1"/>
</dbReference>
<name>A0AB35QUK8_PSEA0</name>
<evidence type="ECO:0000313" key="3">
    <source>
        <dbReference type="EMBL" id="MDT3239602.1"/>
    </source>
</evidence>
<accession>A0AB35QUK8</accession>
<comment type="caution">
    <text evidence="3">The sequence shown here is derived from an EMBL/GenBank/DDBJ whole genome shotgun (WGS) entry which is preliminary data.</text>
</comment>
<dbReference type="SUPFAM" id="SSF47413">
    <property type="entry name" value="lambda repressor-like DNA-binding domains"/>
    <property type="match status" value="1"/>
</dbReference>
<keyword evidence="1" id="KW-0238">DNA-binding</keyword>
<dbReference type="AlphaFoldDB" id="A0AB35QUK8"/>
<dbReference type="InterPro" id="IPR010982">
    <property type="entry name" value="Lambda_DNA-bd_dom_sf"/>
</dbReference>
<gene>
    <name evidence="3" type="ORF">QNL30_02825</name>
</gene>
<reference evidence="3" key="1">
    <citation type="submission" date="2023-05" db="EMBL/GenBank/DDBJ databases">
        <title>Development of a Genome-informed protocol for detection of Pseudomonas amygdali pv. morsprunorum using LAMP and PCR.</title>
        <authorList>
            <person name="Diaz D."/>
            <person name="Zamorano A."/>
            <person name="Garcia H."/>
            <person name="Ramos C."/>
            <person name="Cui W."/>
            <person name="Carreras C."/>
            <person name="Beltran M.F."/>
            <person name="Sagredo B."/>
            <person name="Pinto M."/>
            <person name="Fiore N."/>
        </authorList>
    </citation>
    <scope>NUCLEOTIDE SEQUENCE</scope>
    <source>
        <strain evidence="3">S2_Pam</strain>
    </source>
</reference>
<organism evidence="3 4">
    <name type="scientific">Pseudomonas amygdali pv. morsprunorum</name>
    <dbReference type="NCBI Taxonomy" id="129138"/>
    <lineage>
        <taxon>Bacteria</taxon>
        <taxon>Pseudomonadati</taxon>
        <taxon>Pseudomonadota</taxon>
        <taxon>Gammaproteobacteria</taxon>
        <taxon>Pseudomonadales</taxon>
        <taxon>Pseudomonadaceae</taxon>
        <taxon>Pseudomonas</taxon>
        <taxon>Pseudomonas amygdali</taxon>
    </lineage>
</organism>
<protein>
    <submittedName>
        <fullName evidence="3">Helix-turn-helix transcriptional regulator</fullName>
    </submittedName>
</protein>
<dbReference type="PANTHER" id="PTHR46558">
    <property type="entry name" value="TRACRIPTIONAL REGULATORY PROTEIN-RELATED-RELATED"/>
    <property type="match status" value="1"/>
</dbReference>
<dbReference type="EMBL" id="JASJMZ010000003">
    <property type="protein sequence ID" value="MDT3239602.1"/>
    <property type="molecule type" value="Genomic_DNA"/>
</dbReference>
<feature type="domain" description="HTH cro/C1-type" evidence="2">
    <location>
        <begin position="22"/>
        <end position="76"/>
    </location>
</feature>
<dbReference type="SMART" id="SM00530">
    <property type="entry name" value="HTH_XRE"/>
    <property type="match status" value="1"/>
</dbReference>
<dbReference type="PANTHER" id="PTHR46558:SF11">
    <property type="entry name" value="HTH-TYPE TRANSCRIPTIONAL REGULATOR XRE"/>
    <property type="match status" value="1"/>
</dbReference>
<dbReference type="InterPro" id="IPR001387">
    <property type="entry name" value="Cro/C1-type_HTH"/>
</dbReference>
<dbReference type="PROSITE" id="PS50943">
    <property type="entry name" value="HTH_CROC1"/>
    <property type="match status" value="1"/>
</dbReference>
<dbReference type="Pfam" id="PF01381">
    <property type="entry name" value="HTH_3"/>
    <property type="match status" value="1"/>
</dbReference>
<dbReference type="RefSeq" id="WP_312016299.1">
    <property type="nucleotide sequence ID" value="NZ_JASJMZ010000003.1"/>
</dbReference>
<evidence type="ECO:0000313" key="4">
    <source>
        <dbReference type="Proteomes" id="UP001254709"/>
    </source>
</evidence>
<evidence type="ECO:0000256" key="1">
    <source>
        <dbReference type="ARBA" id="ARBA00023125"/>
    </source>
</evidence>
<sequence length="129" mass="14513">MKLLIFSGDEVDTLRSVVGAKIKALRKSTTMSQADLAEMIGCDAPLVSRYERGTTLPGIEQLIRIATVFNVAPGELLPGGQDVLRTRLLSLRQEITERITEIDSPEYLEEMIDLINRYPEYDSKKNKSR</sequence>
<evidence type="ECO:0000259" key="2">
    <source>
        <dbReference type="PROSITE" id="PS50943"/>
    </source>
</evidence>
<dbReference type="GO" id="GO:0003677">
    <property type="term" value="F:DNA binding"/>
    <property type="evidence" value="ECO:0007669"/>
    <property type="project" value="UniProtKB-KW"/>
</dbReference>